<evidence type="ECO:0000256" key="2">
    <source>
        <dbReference type="ARBA" id="ARBA00001946"/>
    </source>
</evidence>
<evidence type="ECO:0000313" key="9">
    <source>
        <dbReference type="Proteomes" id="UP001217500"/>
    </source>
</evidence>
<keyword evidence="9" id="KW-1185">Reference proteome</keyword>
<gene>
    <name evidence="8" type="ORF">PH603_08645</name>
</gene>
<name>A0AAF0BL06_9PROT</name>
<evidence type="ECO:0000256" key="3">
    <source>
        <dbReference type="ARBA" id="ARBA00022723"/>
    </source>
</evidence>
<reference evidence="8" key="1">
    <citation type="submission" date="2023-01" db="EMBL/GenBank/DDBJ databases">
        <title>The genome sequence of Kordiimonadaceae bacterium 6D33.</title>
        <authorList>
            <person name="Liu Y."/>
        </authorList>
    </citation>
    <scope>NUCLEOTIDE SEQUENCE</scope>
    <source>
        <strain evidence="8">6D33</strain>
    </source>
</reference>
<dbReference type="AlphaFoldDB" id="A0AAF0BL06"/>
<dbReference type="EMBL" id="CP116805">
    <property type="protein sequence ID" value="WCL52606.1"/>
    <property type="molecule type" value="Genomic_DNA"/>
</dbReference>
<comment type="cofactor">
    <cofactor evidence="1">
        <name>Mn(2+)</name>
        <dbReference type="ChEBI" id="CHEBI:29035"/>
    </cofactor>
</comment>
<dbReference type="PANTHER" id="PTHR12318">
    <property type="entry name" value="TESTOSTERONE-REGULATED PROTEIN RP2"/>
    <property type="match status" value="1"/>
</dbReference>
<dbReference type="Pfam" id="PF00293">
    <property type="entry name" value="NUDIX"/>
    <property type="match status" value="1"/>
</dbReference>
<dbReference type="Gene3D" id="3.90.79.10">
    <property type="entry name" value="Nucleoside Triphosphate Pyrophosphohydrolase"/>
    <property type="match status" value="1"/>
</dbReference>
<dbReference type="InterPro" id="IPR000086">
    <property type="entry name" value="NUDIX_hydrolase_dom"/>
</dbReference>
<keyword evidence="4" id="KW-0378">Hydrolase</keyword>
<sequence>MKPDALIVPARPSASILLVRDGRAGLEVLMMQRPLHMRFAPGALVFPGGAVDATDMRTSYWRPRIDSFRTSADLPNRIAAARELFEETGILLADGPVPQRRINHRPLGQALDQAGVQLAVSDMVFFAHWITPELLPRRFDTRFYLAPLHRNQRLVRNVAEADDLLWLSPAKVLEDWDRDEAPLMFPTRLNLIKLARAGSVSEALAMARRTPVVCTLPVLKRTAEGTVVRINPETGYGVVEATPRELRVESGTPAPKKA</sequence>
<organism evidence="8 9">
    <name type="scientific">Gimibacter soli</name>
    <dbReference type="NCBI Taxonomy" id="3024400"/>
    <lineage>
        <taxon>Bacteria</taxon>
        <taxon>Pseudomonadati</taxon>
        <taxon>Pseudomonadota</taxon>
        <taxon>Alphaproteobacteria</taxon>
        <taxon>Kordiimonadales</taxon>
        <taxon>Temperatibacteraceae</taxon>
        <taxon>Gimibacter</taxon>
    </lineage>
</organism>
<evidence type="ECO:0000256" key="6">
    <source>
        <dbReference type="ARBA" id="ARBA00023211"/>
    </source>
</evidence>
<feature type="domain" description="Nudix hydrolase" evidence="7">
    <location>
        <begin position="9"/>
        <end position="190"/>
    </location>
</feature>
<keyword evidence="3" id="KW-0479">Metal-binding</keyword>
<evidence type="ECO:0000259" key="7">
    <source>
        <dbReference type="PROSITE" id="PS51462"/>
    </source>
</evidence>
<dbReference type="InterPro" id="IPR015797">
    <property type="entry name" value="NUDIX_hydrolase-like_dom_sf"/>
</dbReference>
<accession>A0AAF0BL06</accession>
<evidence type="ECO:0000313" key="8">
    <source>
        <dbReference type="EMBL" id="WCL52606.1"/>
    </source>
</evidence>
<dbReference type="GO" id="GO:0016818">
    <property type="term" value="F:hydrolase activity, acting on acid anhydrides, in phosphorus-containing anhydrides"/>
    <property type="evidence" value="ECO:0007669"/>
    <property type="project" value="InterPro"/>
</dbReference>
<comment type="cofactor">
    <cofactor evidence="2">
        <name>Mg(2+)</name>
        <dbReference type="ChEBI" id="CHEBI:18420"/>
    </cofactor>
</comment>
<keyword evidence="6" id="KW-0464">Manganese</keyword>
<evidence type="ECO:0000256" key="1">
    <source>
        <dbReference type="ARBA" id="ARBA00001936"/>
    </source>
</evidence>
<dbReference type="GO" id="GO:0046872">
    <property type="term" value="F:metal ion binding"/>
    <property type="evidence" value="ECO:0007669"/>
    <property type="project" value="UniProtKB-KW"/>
</dbReference>
<dbReference type="RefSeq" id="WP_289501885.1">
    <property type="nucleotide sequence ID" value="NZ_CP116805.1"/>
</dbReference>
<dbReference type="SUPFAM" id="SSF55811">
    <property type="entry name" value="Nudix"/>
    <property type="match status" value="1"/>
</dbReference>
<dbReference type="CDD" id="cd18870">
    <property type="entry name" value="NUDIX_AcylCoAdiphos_Nudt19"/>
    <property type="match status" value="1"/>
</dbReference>
<evidence type="ECO:0000256" key="4">
    <source>
        <dbReference type="ARBA" id="ARBA00022801"/>
    </source>
</evidence>
<dbReference type="Proteomes" id="UP001217500">
    <property type="component" value="Chromosome"/>
</dbReference>
<proteinExistence type="predicted"/>
<dbReference type="PROSITE" id="PS51462">
    <property type="entry name" value="NUDIX"/>
    <property type="match status" value="1"/>
</dbReference>
<protein>
    <submittedName>
        <fullName evidence="8">NUDIX domain-containing protein</fullName>
    </submittedName>
</protein>
<keyword evidence="5" id="KW-0460">Magnesium</keyword>
<dbReference type="KEGG" id="gso:PH603_08645"/>
<dbReference type="InterPro" id="IPR039121">
    <property type="entry name" value="NUDT19"/>
</dbReference>
<evidence type="ECO:0000256" key="5">
    <source>
        <dbReference type="ARBA" id="ARBA00022842"/>
    </source>
</evidence>
<dbReference type="PANTHER" id="PTHR12318:SF0">
    <property type="entry name" value="ACYL-COENZYME A DIPHOSPHATASE NUDT19"/>
    <property type="match status" value="1"/>
</dbReference>